<accession>A0A845SIV1</accession>
<keyword evidence="3" id="KW-1185">Reference proteome</keyword>
<evidence type="ECO:0000256" key="1">
    <source>
        <dbReference type="SAM" id="MobiDB-lite"/>
    </source>
</evidence>
<evidence type="ECO:0000313" key="2">
    <source>
        <dbReference type="EMBL" id="NDL63869.1"/>
    </source>
</evidence>
<reference evidence="2 3" key="1">
    <citation type="submission" date="2019-12" db="EMBL/GenBank/DDBJ databases">
        <authorList>
            <person name="Lee S.D."/>
        </authorList>
    </citation>
    <scope>NUCLEOTIDE SEQUENCE [LARGE SCALE GENOMIC DNA]</scope>
    <source>
        <strain evidence="2 3">SAP-6</strain>
    </source>
</reference>
<dbReference type="AlphaFoldDB" id="A0A845SIV1"/>
<dbReference type="RefSeq" id="WP_162366582.1">
    <property type="nucleotide sequence ID" value="NZ_WUBS01000009.1"/>
</dbReference>
<sequence length="69" mass="7716">MRKPRNDDRAIIEMLGDDQEFAVEFLHMMYGELDDEEEEELFLAALHGPHEPAGDAAQATETAPGRQCG</sequence>
<evidence type="ECO:0000313" key="3">
    <source>
        <dbReference type="Proteomes" id="UP000461443"/>
    </source>
</evidence>
<protein>
    <submittedName>
        <fullName evidence="2">Uncharacterized protein</fullName>
    </submittedName>
</protein>
<organism evidence="2 3">
    <name type="scientific">Acerihabitans arboris</name>
    <dbReference type="NCBI Taxonomy" id="2691583"/>
    <lineage>
        <taxon>Bacteria</taxon>
        <taxon>Pseudomonadati</taxon>
        <taxon>Pseudomonadota</taxon>
        <taxon>Gammaproteobacteria</taxon>
        <taxon>Enterobacterales</taxon>
        <taxon>Pectobacteriaceae</taxon>
        <taxon>Acerihabitans</taxon>
    </lineage>
</organism>
<gene>
    <name evidence="2" type="ORF">GRH90_14065</name>
</gene>
<reference evidence="2 3" key="2">
    <citation type="submission" date="2020-02" db="EMBL/GenBank/DDBJ databases">
        <title>The new genus of Enterobacteriales.</title>
        <authorList>
            <person name="Kim I.S."/>
        </authorList>
    </citation>
    <scope>NUCLEOTIDE SEQUENCE [LARGE SCALE GENOMIC DNA]</scope>
    <source>
        <strain evidence="2 3">SAP-6</strain>
    </source>
</reference>
<name>A0A845SIV1_9GAMM</name>
<dbReference type="EMBL" id="WUBS01000009">
    <property type="protein sequence ID" value="NDL63869.1"/>
    <property type="molecule type" value="Genomic_DNA"/>
</dbReference>
<feature type="region of interest" description="Disordered" evidence="1">
    <location>
        <begin position="48"/>
        <end position="69"/>
    </location>
</feature>
<comment type="caution">
    <text evidence="2">The sequence shown here is derived from an EMBL/GenBank/DDBJ whole genome shotgun (WGS) entry which is preliminary data.</text>
</comment>
<dbReference type="Proteomes" id="UP000461443">
    <property type="component" value="Unassembled WGS sequence"/>
</dbReference>
<proteinExistence type="predicted"/>